<dbReference type="Pfam" id="PF13377">
    <property type="entry name" value="Peripla_BP_3"/>
    <property type="match status" value="1"/>
</dbReference>
<dbReference type="SUPFAM" id="SSF53822">
    <property type="entry name" value="Periplasmic binding protein-like I"/>
    <property type="match status" value="1"/>
</dbReference>
<dbReference type="SUPFAM" id="SSF47413">
    <property type="entry name" value="lambda repressor-like DNA-binding domains"/>
    <property type="match status" value="1"/>
</dbReference>
<dbReference type="PRINTS" id="PR00036">
    <property type="entry name" value="HTHLACI"/>
</dbReference>
<accession>A0A1S8MTI7</accession>
<name>A0A1S8MTI7_CLOSA</name>
<sequence>MATMKDVAKLAGVSVSTVSIVINGKAKERNIPLTTYNKVNEAIEELGYQPNVSARRLRNLDSTKPIIALYWPLDARTNMLAALLTGIQIELNKIQFDCELVIQTYTNDKIENNSKEIANNTYNGVIIGASSQGDIDYLESLSPRMPVILINRKSNKFSTVSVNSNDVATEAVSLLSKNSIKQVGIIKAENPYVASSQRIQAFLSACKQNNISVDTEHIITASNSFIGGIEAVNKYISIANKPKIIFCESDLIVLGMIYEFNRLNIKIPDDVSIISIGTIGSDFTKYSTPSITTIDIPPEKIAGGAISILVESLSKTNVSERLTPIHKKIKPEKYLRESFQ</sequence>
<evidence type="ECO:0000256" key="3">
    <source>
        <dbReference type="ARBA" id="ARBA00023163"/>
    </source>
</evidence>
<dbReference type="AlphaFoldDB" id="A0A1S8MTI7"/>
<dbReference type="InterPro" id="IPR010982">
    <property type="entry name" value="Lambda_DNA-bd_dom_sf"/>
</dbReference>
<keyword evidence="1" id="KW-0805">Transcription regulation</keyword>
<dbReference type="Gene3D" id="3.40.50.2300">
    <property type="match status" value="2"/>
</dbReference>
<dbReference type="CDD" id="cd01392">
    <property type="entry name" value="HTH_LacI"/>
    <property type="match status" value="1"/>
</dbReference>
<dbReference type="InterPro" id="IPR046335">
    <property type="entry name" value="LacI/GalR-like_sensor"/>
</dbReference>
<dbReference type="PROSITE" id="PS00356">
    <property type="entry name" value="HTH_LACI_1"/>
    <property type="match status" value="1"/>
</dbReference>
<dbReference type="PROSITE" id="PS50932">
    <property type="entry name" value="HTH_LACI_2"/>
    <property type="match status" value="1"/>
</dbReference>
<comment type="caution">
    <text evidence="5">The sequence shown here is derived from an EMBL/GenBank/DDBJ whole genome shotgun (WGS) entry which is preliminary data.</text>
</comment>
<dbReference type="EMBL" id="LZYZ01000008">
    <property type="protein sequence ID" value="OOM07483.1"/>
    <property type="molecule type" value="Genomic_DNA"/>
</dbReference>
<dbReference type="PANTHER" id="PTHR30146:SF109">
    <property type="entry name" value="HTH-TYPE TRANSCRIPTIONAL REGULATOR GALS"/>
    <property type="match status" value="1"/>
</dbReference>
<dbReference type="RefSeq" id="WP_077867013.1">
    <property type="nucleotide sequence ID" value="NZ_LZYZ01000008.1"/>
</dbReference>
<gene>
    <name evidence="5" type="primary">exuR_3</name>
    <name evidence="5" type="ORF">CLOSAC_40130</name>
</gene>
<keyword evidence="3" id="KW-0804">Transcription</keyword>
<dbReference type="Pfam" id="PF00356">
    <property type="entry name" value="LacI"/>
    <property type="match status" value="1"/>
</dbReference>
<evidence type="ECO:0000313" key="5">
    <source>
        <dbReference type="EMBL" id="OOM07483.1"/>
    </source>
</evidence>
<dbReference type="GO" id="GO:0003700">
    <property type="term" value="F:DNA-binding transcription factor activity"/>
    <property type="evidence" value="ECO:0007669"/>
    <property type="project" value="TreeGrafter"/>
</dbReference>
<evidence type="ECO:0000256" key="1">
    <source>
        <dbReference type="ARBA" id="ARBA00023015"/>
    </source>
</evidence>
<dbReference type="SMART" id="SM00354">
    <property type="entry name" value="HTH_LACI"/>
    <property type="match status" value="1"/>
</dbReference>
<evidence type="ECO:0000256" key="2">
    <source>
        <dbReference type="ARBA" id="ARBA00023125"/>
    </source>
</evidence>
<dbReference type="InterPro" id="IPR000843">
    <property type="entry name" value="HTH_LacI"/>
</dbReference>
<proteinExistence type="predicted"/>
<dbReference type="Proteomes" id="UP000191154">
    <property type="component" value="Unassembled WGS sequence"/>
</dbReference>
<evidence type="ECO:0000259" key="4">
    <source>
        <dbReference type="PROSITE" id="PS50932"/>
    </source>
</evidence>
<dbReference type="InterPro" id="IPR028082">
    <property type="entry name" value="Peripla_BP_I"/>
</dbReference>
<reference evidence="5 6" key="1">
    <citation type="submission" date="2016-05" db="EMBL/GenBank/DDBJ databases">
        <title>Microbial solvent formation.</title>
        <authorList>
            <person name="Poehlein A."/>
            <person name="Montoya Solano J.D."/>
            <person name="Flitsch S."/>
            <person name="Krabben P."/>
            <person name="Duerre P."/>
            <person name="Daniel R."/>
        </authorList>
    </citation>
    <scope>NUCLEOTIDE SEQUENCE [LARGE SCALE GENOMIC DNA]</scope>
    <source>
        <strain evidence="5 6">L1-8</strain>
    </source>
</reference>
<protein>
    <submittedName>
        <fullName evidence="5">Putative HTH-type transcriptional repressor ExuR</fullName>
    </submittedName>
</protein>
<dbReference type="PANTHER" id="PTHR30146">
    <property type="entry name" value="LACI-RELATED TRANSCRIPTIONAL REPRESSOR"/>
    <property type="match status" value="1"/>
</dbReference>
<organism evidence="5 6">
    <name type="scientific">Clostridium saccharobutylicum</name>
    <dbReference type="NCBI Taxonomy" id="169679"/>
    <lineage>
        <taxon>Bacteria</taxon>
        <taxon>Bacillati</taxon>
        <taxon>Bacillota</taxon>
        <taxon>Clostridia</taxon>
        <taxon>Eubacteriales</taxon>
        <taxon>Clostridiaceae</taxon>
        <taxon>Clostridium</taxon>
    </lineage>
</organism>
<dbReference type="GO" id="GO:0000976">
    <property type="term" value="F:transcription cis-regulatory region binding"/>
    <property type="evidence" value="ECO:0007669"/>
    <property type="project" value="TreeGrafter"/>
</dbReference>
<evidence type="ECO:0000313" key="6">
    <source>
        <dbReference type="Proteomes" id="UP000191154"/>
    </source>
</evidence>
<keyword evidence="2" id="KW-0238">DNA-binding</keyword>
<feature type="domain" description="HTH lacI-type" evidence="4">
    <location>
        <begin position="2"/>
        <end position="59"/>
    </location>
</feature>
<dbReference type="Gene3D" id="1.10.260.40">
    <property type="entry name" value="lambda repressor-like DNA-binding domains"/>
    <property type="match status" value="1"/>
</dbReference>